<name>A0A2A9NVA5_9AGAR</name>
<organism evidence="2 3">
    <name type="scientific">Amanita thiersii Skay4041</name>
    <dbReference type="NCBI Taxonomy" id="703135"/>
    <lineage>
        <taxon>Eukaryota</taxon>
        <taxon>Fungi</taxon>
        <taxon>Dikarya</taxon>
        <taxon>Basidiomycota</taxon>
        <taxon>Agaricomycotina</taxon>
        <taxon>Agaricomycetes</taxon>
        <taxon>Agaricomycetidae</taxon>
        <taxon>Agaricales</taxon>
        <taxon>Pluteineae</taxon>
        <taxon>Amanitaceae</taxon>
        <taxon>Amanita</taxon>
    </lineage>
</organism>
<dbReference type="EMBL" id="KZ301986">
    <property type="protein sequence ID" value="PFH51593.1"/>
    <property type="molecule type" value="Genomic_DNA"/>
</dbReference>
<keyword evidence="3" id="KW-1185">Reference proteome</keyword>
<dbReference type="Proteomes" id="UP000242287">
    <property type="component" value="Unassembled WGS sequence"/>
</dbReference>
<feature type="compositionally biased region" description="Low complexity" evidence="1">
    <location>
        <begin position="117"/>
        <end position="126"/>
    </location>
</feature>
<feature type="compositionally biased region" description="Basic and acidic residues" evidence="1">
    <location>
        <begin position="84"/>
        <end position="94"/>
    </location>
</feature>
<sequence length="252" mass="27797">MYVTSQDVTDTGHGQESVTTTTTTTKRRVRHLSHTSLTFILERGRPVTRRVLVASSPLYQPVDRMERLGYEVRIYIRVPDLGDGMDRDHKDRQSNKTLARSNTHSGLTSKSSKRHSTGAFSASNSGSGSGSGYGSATAQRIRYREQGVDELLQLKLHQAIAATDDVPEGSTIVLATGDGNVGQFNEDGFLGPVRTALKRGWRVELYSWEGALSRAWKKEFGAKSEWGKTGTFRVIGMEQFALSLVEDGWVSV</sequence>
<protein>
    <recommendedName>
        <fullName evidence="4">NYN domain-containing protein</fullName>
    </recommendedName>
</protein>
<evidence type="ECO:0000256" key="1">
    <source>
        <dbReference type="SAM" id="MobiDB-lite"/>
    </source>
</evidence>
<dbReference type="AlphaFoldDB" id="A0A2A9NVA5"/>
<evidence type="ECO:0000313" key="2">
    <source>
        <dbReference type="EMBL" id="PFH51593.1"/>
    </source>
</evidence>
<accession>A0A2A9NVA5</accession>
<gene>
    <name evidence="2" type="ORF">AMATHDRAFT_142178</name>
</gene>
<proteinExistence type="predicted"/>
<feature type="compositionally biased region" description="Polar residues" evidence="1">
    <location>
        <begin position="95"/>
        <end position="110"/>
    </location>
</feature>
<reference evidence="2 3" key="1">
    <citation type="submission" date="2014-02" db="EMBL/GenBank/DDBJ databases">
        <title>Transposable element dynamics among asymbiotic and ectomycorrhizal Amanita fungi.</title>
        <authorList>
            <consortium name="DOE Joint Genome Institute"/>
            <person name="Hess J."/>
            <person name="Skrede I."/>
            <person name="Wolfe B."/>
            <person name="LaButti K."/>
            <person name="Ohm R.A."/>
            <person name="Grigoriev I.V."/>
            <person name="Pringle A."/>
        </authorList>
    </citation>
    <scope>NUCLEOTIDE SEQUENCE [LARGE SCALE GENOMIC DNA]</scope>
    <source>
        <strain evidence="2 3">SKay4041</strain>
    </source>
</reference>
<dbReference type="OrthoDB" id="5590473at2759"/>
<dbReference type="STRING" id="703135.A0A2A9NVA5"/>
<feature type="region of interest" description="Disordered" evidence="1">
    <location>
        <begin position="81"/>
        <end position="135"/>
    </location>
</feature>
<dbReference type="CDD" id="cd18724">
    <property type="entry name" value="PIN_LabA-like"/>
    <property type="match status" value="1"/>
</dbReference>
<feature type="compositionally biased region" description="Polar residues" evidence="1">
    <location>
        <begin position="1"/>
        <end position="18"/>
    </location>
</feature>
<feature type="region of interest" description="Disordered" evidence="1">
    <location>
        <begin position="1"/>
        <end position="24"/>
    </location>
</feature>
<evidence type="ECO:0000313" key="3">
    <source>
        <dbReference type="Proteomes" id="UP000242287"/>
    </source>
</evidence>
<evidence type="ECO:0008006" key="4">
    <source>
        <dbReference type="Google" id="ProtNLM"/>
    </source>
</evidence>